<dbReference type="OrthoDB" id="273917at2759"/>
<dbReference type="GO" id="GO:0005730">
    <property type="term" value="C:nucleolus"/>
    <property type="evidence" value="ECO:0007669"/>
    <property type="project" value="TreeGrafter"/>
</dbReference>
<dbReference type="InterPro" id="IPR043519">
    <property type="entry name" value="NT_sf"/>
</dbReference>
<evidence type="ECO:0000259" key="1">
    <source>
        <dbReference type="Pfam" id="PF22600"/>
    </source>
</evidence>
<dbReference type="PANTHER" id="PTHR23092:SF15">
    <property type="entry name" value="INACTIVE NON-CANONICAL POLY(A) RNA POLYMERASE PROTEIN TRF4-2-RELATED"/>
    <property type="match status" value="1"/>
</dbReference>
<dbReference type="GeneID" id="20079011"/>
<dbReference type="CDD" id="cd05402">
    <property type="entry name" value="NT_PAP_TUTase"/>
    <property type="match status" value="1"/>
</dbReference>
<dbReference type="AlphaFoldDB" id="A0A024UNP2"/>
<reference evidence="2" key="1">
    <citation type="submission" date="2013-12" db="EMBL/GenBank/DDBJ databases">
        <title>The Genome Sequence of Aphanomyces invadans NJM9701.</title>
        <authorList>
            <consortium name="The Broad Institute Genomics Platform"/>
            <person name="Russ C."/>
            <person name="Tyler B."/>
            <person name="van West P."/>
            <person name="Dieguez-Uribeondo J."/>
            <person name="Young S.K."/>
            <person name="Zeng Q."/>
            <person name="Gargeya S."/>
            <person name="Fitzgerald M."/>
            <person name="Abouelleil A."/>
            <person name="Alvarado L."/>
            <person name="Chapman S.B."/>
            <person name="Gainer-Dewar J."/>
            <person name="Goldberg J."/>
            <person name="Griggs A."/>
            <person name="Gujja S."/>
            <person name="Hansen M."/>
            <person name="Howarth C."/>
            <person name="Imamovic A."/>
            <person name="Ireland A."/>
            <person name="Larimer J."/>
            <person name="McCowan C."/>
            <person name="Murphy C."/>
            <person name="Pearson M."/>
            <person name="Poon T.W."/>
            <person name="Priest M."/>
            <person name="Roberts A."/>
            <person name="Saif S."/>
            <person name="Shea T."/>
            <person name="Sykes S."/>
            <person name="Wortman J."/>
            <person name="Nusbaum C."/>
            <person name="Birren B."/>
        </authorList>
    </citation>
    <scope>NUCLEOTIDE SEQUENCE [LARGE SCALE GENOMIC DNA]</scope>
    <source>
        <strain evidence="2">NJM9701</strain>
    </source>
</reference>
<dbReference type="Pfam" id="PF22600">
    <property type="entry name" value="MTPAP-like_central"/>
    <property type="match status" value="1"/>
</dbReference>
<sequence>MRDPDRGTDDLPPVDSPTDHAKVVSKLMKHSNTLTHVTPDDDSALHPGHFKRKTNKLPTPVWLDDSFEASKGTSALTLPAQLAKEVHAFVAYTNAQVEAAQTTVQDNLTRLNACLEKQWPDTSCHATCFGSFASGLWLPTSDVDVVVHGIPSASPTGQYTTAQDVLAAMLSTEPWVRHASVVGTKVMVVKVILKSCGRRMDIAVATSDTQHGLAATEIVRAAVTSMPLLRPLVLVVKTFLREKGLNNAFTGGLSSYALVLLCLHYLFHRPHGPSSSCSWSSADDDDDDDELSKVLLGFLEYYGTVYDHFRTGITWFVNPLGHLESVEYERKVRPGHAPKCHLVLDDPVHPDDRGVFNVGAGAYAMARVVLAFENAFYATTFHRASRFTPTPLSQLIHWTGPLSSSAV</sequence>
<dbReference type="eggNOG" id="KOG1906">
    <property type="taxonomic scope" value="Eukaryota"/>
</dbReference>
<evidence type="ECO:0000313" key="2">
    <source>
        <dbReference type="EMBL" id="ETW07447.1"/>
    </source>
</evidence>
<dbReference type="GO" id="GO:0043634">
    <property type="term" value="P:polyadenylation-dependent ncRNA catabolic process"/>
    <property type="evidence" value="ECO:0007669"/>
    <property type="project" value="TreeGrafter"/>
</dbReference>
<dbReference type="GO" id="GO:0003729">
    <property type="term" value="F:mRNA binding"/>
    <property type="evidence" value="ECO:0007669"/>
    <property type="project" value="TreeGrafter"/>
</dbReference>
<organism evidence="2">
    <name type="scientific">Aphanomyces invadans</name>
    <dbReference type="NCBI Taxonomy" id="157072"/>
    <lineage>
        <taxon>Eukaryota</taxon>
        <taxon>Sar</taxon>
        <taxon>Stramenopiles</taxon>
        <taxon>Oomycota</taxon>
        <taxon>Saprolegniomycetes</taxon>
        <taxon>Saprolegniales</taxon>
        <taxon>Verrucalvaceae</taxon>
        <taxon>Aphanomyces</taxon>
    </lineage>
</organism>
<gene>
    <name evidence="2" type="ORF">H310_01961</name>
</gene>
<dbReference type="GO" id="GO:0031499">
    <property type="term" value="C:TRAMP complex"/>
    <property type="evidence" value="ECO:0007669"/>
    <property type="project" value="TreeGrafter"/>
</dbReference>
<dbReference type="Gene3D" id="3.30.460.10">
    <property type="entry name" value="Beta Polymerase, domain 2"/>
    <property type="match status" value="1"/>
</dbReference>
<dbReference type="GO" id="GO:1990817">
    <property type="term" value="F:poly(A) RNA polymerase activity"/>
    <property type="evidence" value="ECO:0007669"/>
    <property type="project" value="InterPro"/>
</dbReference>
<dbReference type="SUPFAM" id="SSF81631">
    <property type="entry name" value="PAP/OAS1 substrate-binding domain"/>
    <property type="match status" value="1"/>
</dbReference>
<dbReference type="InterPro" id="IPR045862">
    <property type="entry name" value="Trf4-like"/>
</dbReference>
<proteinExistence type="predicted"/>
<protein>
    <recommendedName>
        <fullName evidence="1">Poly(A) RNA polymerase mitochondrial-like central palm domain-containing protein</fullName>
    </recommendedName>
</protein>
<feature type="domain" description="Poly(A) RNA polymerase mitochondrial-like central palm" evidence="1">
    <location>
        <begin position="93"/>
        <end position="205"/>
    </location>
</feature>
<dbReference type="EMBL" id="KI913954">
    <property type="protein sequence ID" value="ETW07447.1"/>
    <property type="molecule type" value="Genomic_DNA"/>
</dbReference>
<accession>A0A024UNP2</accession>
<dbReference type="VEuPathDB" id="FungiDB:H310_01961"/>
<name>A0A024UNP2_9STRA</name>
<dbReference type="Gene3D" id="1.10.1410.10">
    <property type="match status" value="1"/>
</dbReference>
<dbReference type="InterPro" id="IPR054708">
    <property type="entry name" value="MTPAP-like_central"/>
</dbReference>
<dbReference type="GO" id="GO:0031123">
    <property type="term" value="P:RNA 3'-end processing"/>
    <property type="evidence" value="ECO:0007669"/>
    <property type="project" value="TreeGrafter"/>
</dbReference>
<dbReference type="STRING" id="157072.A0A024UNP2"/>
<dbReference type="PANTHER" id="PTHR23092">
    <property type="entry name" value="POLY(A) RNA POLYMERASE"/>
    <property type="match status" value="1"/>
</dbReference>
<dbReference type="SUPFAM" id="SSF81301">
    <property type="entry name" value="Nucleotidyltransferase"/>
    <property type="match status" value="1"/>
</dbReference>
<dbReference type="RefSeq" id="XP_008863540.1">
    <property type="nucleotide sequence ID" value="XM_008865318.1"/>
</dbReference>